<dbReference type="InterPro" id="IPR001405">
    <property type="entry name" value="UPF0758"/>
</dbReference>
<name>A0ABU6N8H4_9BACI</name>
<dbReference type="PROSITE" id="PS50249">
    <property type="entry name" value="MPN"/>
    <property type="match status" value="1"/>
</dbReference>
<dbReference type="Proteomes" id="UP001330749">
    <property type="component" value="Unassembled WGS sequence"/>
</dbReference>
<evidence type="ECO:0000256" key="3">
    <source>
        <dbReference type="ARBA" id="ARBA00022723"/>
    </source>
</evidence>
<reference evidence="8 9" key="1">
    <citation type="submission" date="2023-03" db="EMBL/GenBank/DDBJ databases">
        <title>Bacillus Genome Sequencing.</title>
        <authorList>
            <person name="Dunlap C."/>
        </authorList>
    </citation>
    <scope>NUCLEOTIDE SEQUENCE [LARGE SCALE GENOMIC DNA]</scope>
    <source>
        <strain evidence="8 9">B-14544</strain>
    </source>
</reference>
<sequence>MKLKKVVEIVRIKQVINELEWEERFTVRCPEDAAEVAAKFIGDDDREVFLVMCLNTKNDVVAVHRAHVGGLNASLVIPREVFKAAILNNSRSVIFAHNHPSQNCSPSREDIEVTQRLVECGKILGIDVMDHLIVNASAKFVSLKEKGYI</sequence>
<comment type="caution">
    <text evidence="8">The sequence shown here is derived from an EMBL/GenBank/DDBJ whole genome shotgun (WGS) entry which is preliminary data.</text>
</comment>
<dbReference type="Pfam" id="PF04002">
    <property type="entry name" value="RadC"/>
    <property type="match status" value="1"/>
</dbReference>
<dbReference type="SUPFAM" id="SSF102712">
    <property type="entry name" value="JAB1/MPN domain"/>
    <property type="match status" value="1"/>
</dbReference>
<evidence type="ECO:0000259" key="7">
    <source>
        <dbReference type="PROSITE" id="PS50249"/>
    </source>
</evidence>
<evidence type="ECO:0000313" key="9">
    <source>
        <dbReference type="Proteomes" id="UP001330749"/>
    </source>
</evidence>
<dbReference type="PANTHER" id="PTHR30471">
    <property type="entry name" value="DNA REPAIR PROTEIN RADC"/>
    <property type="match status" value="1"/>
</dbReference>
<dbReference type="PANTHER" id="PTHR30471:SF3">
    <property type="entry name" value="UPF0758 PROTEIN YEES-RELATED"/>
    <property type="match status" value="1"/>
</dbReference>
<dbReference type="Gene3D" id="3.40.140.10">
    <property type="entry name" value="Cytidine Deaminase, domain 2"/>
    <property type="match status" value="1"/>
</dbReference>
<evidence type="ECO:0000256" key="1">
    <source>
        <dbReference type="ARBA" id="ARBA00010243"/>
    </source>
</evidence>
<keyword evidence="9" id="KW-1185">Reference proteome</keyword>
<accession>A0ABU6N8H4</accession>
<evidence type="ECO:0000256" key="5">
    <source>
        <dbReference type="ARBA" id="ARBA00022833"/>
    </source>
</evidence>
<dbReference type="EMBL" id="JARMQG010000092">
    <property type="protein sequence ID" value="MED3562514.1"/>
    <property type="molecule type" value="Genomic_DNA"/>
</dbReference>
<dbReference type="InterPro" id="IPR025657">
    <property type="entry name" value="RadC_JAB"/>
</dbReference>
<proteinExistence type="inferred from homology"/>
<gene>
    <name evidence="8" type="ORF">P4447_08595</name>
</gene>
<keyword evidence="5" id="KW-0862">Zinc</keyword>
<protein>
    <submittedName>
        <fullName evidence="8">JAB domain-containing protein</fullName>
    </submittedName>
</protein>
<comment type="similarity">
    <text evidence="1">Belongs to the UPF0758 family.</text>
</comment>
<keyword evidence="3" id="KW-0479">Metal-binding</keyword>
<evidence type="ECO:0000256" key="2">
    <source>
        <dbReference type="ARBA" id="ARBA00022670"/>
    </source>
</evidence>
<dbReference type="InterPro" id="IPR037518">
    <property type="entry name" value="MPN"/>
</dbReference>
<dbReference type="CDD" id="cd08071">
    <property type="entry name" value="MPN_DUF2466"/>
    <property type="match status" value="1"/>
</dbReference>
<evidence type="ECO:0000256" key="6">
    <source>
        <dbReference type="ARBA" id="ARBA00023049"/>
    </source>
</evidence>
<evidence type="ECO:0000256" key="4">
    <source>
        <dbReference type="ARBA" id="ARBA00022801"/>
    </source>
</evidence>
<keyword evidence="4" id="KW-0378">Hydrolase</keyword>
<evidence type="ECO:0000313" key="8">
    <source>
        <dbReference type="EMBL" id="MED3562514.1"/>
    </source>
</evidence>
<keyword evidence="6" id="KW-0482">Metalloprotease</keyword>
<organism evidence="8 9">
    <name type="scientific">Bacillus xiapuensis</name>
    <dbReference type="NCBI Taxonomy" id="2014075"/>
    <lineage>
        <taxon>Bacteria</taxon>
        <taxon>Bacillati</taxon>
        <taxon>Bacillota</taxon>
        <taxon>Bacilli</taxon>
        <taxon>Bacillales</taxon>
        <taxon>Bacillaceae</taxon>
        <taxon>Bacillus</taxon>
    </lineage>
</organism>
<feature type="domain" description="MPN" evidence="7">
    <location>
        <begin position="26"/>
        <end position="149"/>
    </location>
</feature>
<keyword evidence="2" id="KW-0645">Protease</keyword>
<dbReference type="RefSeq" id="WP_327967448.1">
    <property type="nucleotide sequence ID" value="NZ_JARMQG010000092.1"/>
</dbReference>